<evidence type="ECO:0000313" key="2">
    <source>
        <dbReference type="EMBL" id="PSL56474.1"/>
    </source>
</evidence>
<dbReference type="InterPro" id="IPR051606">
    <property type="entry name" value="Polyketide_Oxido-like"/>
</dbReference>
<reference evidence="2 3" key="1">
    <citation type="submission" date="2018-03" db="EMBL/GenBank/DDBJ databases">
        <title>Genomic Encyclopedia of Type Strains, Phase III (KMG-III): the genomes of soil and plant-associated and newly described type strains.</title>
        <authorList>
            <person name="Whitman W."/>
        </authorList>
    </citation>
    <scope>NUCLEOTIDE SEQUENCE [LARGE SCALE GENOMIC DNA]</scope>
    <source>
        <strain evidence="2 3">CGMCC 4.7097</strain>
    </source>
</reference>
<dbReference type="EMBL" id="PYAX01000003">
    <property type="protein sequence ID" value="PSL56474.1"/>
    <property type="molecule type" value="Genomic_DNA"/>
</dbReference>
<dbReference type="Gene3D" id="3.40.50.720">
    <property type="entry name" value="NAD(P)-binding Rossmann-like Domain"/>
    <property type="match status" value="1"/>
</dbReference>
<dbReference type="GO" id="GO:0004074">
    <property type="term" value="F:biliverdin reductase [NAD(P)H] activity"/>
    <property type="evidence" value="ECO:0007669"/>
    <property type="project" value="TreeGrafter"/>
</dbReference>
<comment type="caution">
    <text evidence="2">The sequence shown here is derived from an EMBL/GenBank/DDBJ whole genome shotgun (WGS) entry which is preliminary data.</text>
</comment>
<keyword evidence="3" id="KW-1185">Reference proteome</keyword>
<dbReference type="SUPFAM" id="SSF51735">
    <property type="entry name" value="NAD(P)-binding Rossmann-fold domains"/>
    <property type="match status" value="1"/>
</dbReference>
<evidence type="ECO:0000313" key="3">
    <source>
        <dbReference type="Proteomes" id="UP000241118"/>
    </source>
</evidence>
<dbReference type="Proteomes" id="UP000241118">
    <property type="component" value="Unassembled WGS sequence"/>
</dbReference>
<dbReference type="GO" id="GO:0042602">
    <property type="term" value="F:riboflavin reductase (NADPH) activity"/>
    <property type="evidence" value="ECO:0007669"/>
    <property type="project" value="TreeGrafter"/>
</dbReference>
<evidence type="ECO:0000259" key="1">
    <source>
        <dbReference type="Pfam" id="PF13460"/>
    </source>
</evidence>
<proteinExistence type="predicted"/>
<feature type="domain" description="NAD(P)-binding" evidence="1">
    <location>
        <begin position="7"/>
        <end position="191"/>
    </location>
</feature>
<dbReference type="PANTHER" id="PTHR43355:SF2">
    <property type="entry name" value="FLAVIN REDUCTASE (NADPH)"/>
    <property type="match status" value="1"/>
</dbReference>
<dbReference type="InterPro" id="IPR016040">
    <property type="entry name" value="NAD(P)-bd_dom"/>
</dbReference>
<dbReference type="InterPro" id="IPR036291">
    <property type="entry name" value="NAD(P)-bd_dom_sf"/>
</dbReference>
<sequence length="202" mass="21410">MRITVLGASGGTGTKIVELAREAGHDVTAIVRTRNGRDTAADVMDPDSIGPHLAGADAVVSAIGSRAVRKPTSVQTDSTRSVILAMKAHGVRRLVVVSNSGMVVDGDDPVSRYLVKPILRQVLKHPWADMARMEDVVRASGLEWTIVRPPQLTDGPRTDAYRTAVDTNVRGGMRVSRADLAALVLRCAADPGTARQAISVAN</sequence>
<protein>
    <submittedName>
        <fullName evidence="2">Putative NADH-flavin reductase</fullName>
    </submittedName>
</protein>
<name>A0A2P8IDD4_SACCR</name>
<dbReference type="PANTHER" id="PTHR43355">
    <property type="entry name" value="FLAVIN REDUCTASE (NADPH)"/>
    <property type="match status" value="1"/>
</dbReference>
<accession>A0A2P8IDD4</accession>
<dbReference type="OrthoDB" id="3763081at2"/>
<gene>
    <name evidence="2" type="ORF">B0I31_103223</name>
</gene>
<dbReference type="RefSeq" id="WP_106614935.1">
    <property type="nucleotide sequence ID" value="NZ_PYAX01000003.1"/>
</dbReference>
<organism evidence="2 3">
    <name type="scientific">Saccharothrix carnea</name>
    <dbReference type="NCBI Taxonomy" id="1280637"/>
    <lineage>
        <taxon>Bacteria</taxon>
        <taxon>Bacillati</taxon>
        <taxon>Actinomycetota</taxon>
        <taxon>Actinomycetes</taxon>
        <taxon>Pseudonocardiales</taxon>
        <taxon>Pseudonocardiaceae</taxon>
        <taxon>Saccharothrix</taxon>
    </lineage>
</organism>
<dbReference type="Pfam" id="PF13460">
    <property type="entry name" value="NAD_binding_10"/>
    <property type="match status" value="1"/>
</dbReference>
<dbReference type="AlphaFoldDB" id="A0A2P8IDD4"/>